<dbReference type="SMART" id="SM00967">
    <property type="entry name" value="SpoU_sub_bind"/>
    <property type="match status" value="1"/>
</dbReference>
<keyword evidence="6" id="KW-1185">Reference proteome</keyword>
<dbReference type="Pfam" id="PF22435">
    <property type="entry name" value="MRM3-like_sub_bind"/>
    <property type="match status" value="1"/>
</dbReference>
<comment type="caution">
    <text evidence="5">The sequence shown here is derived from an EMBL/GenBank/DDBJ whole genome shotgun (WGS) entry which is preliminary data.</text>
</comment>
<proteinExistence type="inferred from homology"/>
<dbReference type="Pfam" id="PF00588">
    <property type="entry name" value="SpoU_methylase"/>
    <property type="match status" value="1"/>
</dbReference>
<organism evidence="5 6">
    <name type="scientific">Thalassobacillus hwangdonensis</name>
    <dbReference type="NCBI Taxonomy" id="546108"/>
    <lineage>
        <taxon>Bacteria</taxon>
        <taxon>Bacillati</taxon>
        <taxon>Bacillota</taxon>
        <taxon>Bacilli</taxon>
        <taxon>Bacillales</taxon>
        <taxon>Bacillaceae</taxon>
        <taxon>Thalassobacillus</taxon>
    </lineage>
</organism>
<dbReference type="InterPro" id="IPR051259">
    <property type="entry name" value="rRNA_Methyltransferase"/>
</dbReference>
<dbReference type="Gene3D" id="3.30.1330.30">
    <property type="match status" value="1"/>
</dbReference>
<dbReference type="PANTHER" id="PTHR43191">
    <property type="entry name" value="RRNA METHYLTRANSFERASE 3"/>
    <property type="match status" value="1"/>
</dbReference>
<name>A0ABW3L0D2_9BACI</name>
<comment type="similarity">
    <text evidence="1">Belongs to the class IV-like SAM-binding methyltransferase superfamily. RNA methyltransferase TrmH family.</text>
</comment>
<gene>
    <name evidence="5" type="ORF">ACFQ2J_07185</name>
</gene>
<dbReference type="PANTHER" id="PTHR43191:SF2">
    <property type="entry name" value="RRNA METHYLTRANSFERASE 3, MITOCHONDRIAL"/>
    <property type="match status" value="1"/>
</dbReference>
<dbReference type="RefSeq" id="WP_386057922.1">
    <property type="nucleotide sequence ID" value="NZ_JBHTKL010000001.1"/>
</dbReference>
<evidence type="ECO:0000259" key="4">
    <source>
        <dbReference type="SMART" id="SM00967"/>
    </source>
</evidence>
<dbReference type="InterPro" id="IPR013123">
    <property type="entry name" value="SpoU_subst-bd"/>
</dbReference>
<dbReference type="Proteomes" id="UP001596990">
    <property type="component" value="Unassembled WGS sequence"/>
</dbReference>
<protein>
    <submittedName>
        <fullName evidence="5">TrmH family RNA methyltransferase</fullName>
    </submittedName>
</protein>
<evidence type="ECO:0000313" key="6">
    <source>
        <dbReference type="Proteomes" id="UP001596990"/>
    </source>
</evidence>
<dbReference type="InterPro" id="IPR029064">
    <property type="entry name" value="Ribosomal_eL30-like_sf"/>
</dbReference>
<dbReference type="InterPro" id="IPR053888">
    <property type="entry name" value="MRM3-like_sub_bind"/>
</dbReference>
<dbReference type="Gene3D" id="3.40.1280.10">
    <property type="match status" value="1"/>
</dbReference>
<evidence type="ECO:0000256" key="3">
    <source>
        <dbReference type="ARBA" id="ARBA00022679"/>
    </source>
</evidence>
<feature type="domain" description="RNA 2-O ribose methyltransferase substrate binding" evidence="4">
    <location>
        <begin position="29"/>
        <end position="96"/>
    </location>
</feature>
<dbReference type="GO" id="GO:0032259">
    <property type="term" value="P:methylation"/>
    <property type="evidence" value="ECO:0007669"/>
    <property type="project" value="UniProtKB-KW"/>
</dbReference>
<dbReference type="InterPro" id="IPR029028">
    <property type="entry name" value="Alpha/beta_knot_MTases"/>
</dbReference>
<dbReference type="CDD" id="cd18095">
    <property type="entry name" value="SpoU-like_rRNA-MTase"/>
    <property type="match status" value="1"/>
</dbReference>
<dbReference type="InterPro" id="IPR001537">
    <property type="entry name" value="SpoU_MeTrfase"/>
</dbReference>
<evidence type="ECO:0000256" key="2">
    <source>
        <dbReference type="ARBA" id="ARBA00022603"/>
    </source>
</evidence>
<dbReference type="SUPFAM" id="SSF55315">
    <property type="entry name" value="L30e-like"/>
    <property type="match status" value="1"/>
</dbReference>
<evidence type="ECO:0000256" key="1">
    <source>
        <dbReference type="ARBA" id="ARBA00007228"/>
    </source>
</evidence>
<evidence type="ECO:0000313" key="5">
    <source>
        <dbReference type="EMBL" id="MFD1018979.1"/>
    </source>
</evidence>
<dbReference type="GO" id="GO:0008168">
    <property type="term" value="F:methyltransferase activity"/>
    <property type="evidence" value="ECO:0007669"/>
    <property type="project" value="UniProtKB-KW"/>
</dbReference>
<dbReference type="SUPFAM" id="SSF75217">
    <property type="entry name" value="alpha/beta knot"/>
    <property type="match status" value="1"/>
</dbReference>
<dbReference type="EMBL" id="JBHTKL010000001">
    <property type="protein sequence ID" value="MFD1018979.1"/>
    <property type="molecule type" value="Genomic_DNA"/>
</dbReference>
<reference evidence="6" key="1">
    <citation type="journal article" date="2019" name="Int. J. Syst. Evol. Microbiol.">
        <title>The Global Catalogue of Microorganisms (GCM) 10K type strain sequencing project: providing services to taxonomists for standard genome sequencing and annotation.</title>
        <authorList>
            <consortium name="The Broad Institute Genomics Platform"/>
            <consortium name="The Broad Institute Genome Sequencing Center for Infectious Disease"/>
            <person name="Wu L."/>
            <person name="Ma J."/>
        </authorList>
    </citation>
    <scope>NUCLEOTIDE SEQUENCE [LARGE SCALE GENOMIC DNA]</scope>
    <source>
        <strain evidence="6">CCUG 56607</strain>
    </source>
</reference>
<keyword evidence="3" id="KW-0808">Transferase</keyword>
<dbReference type="InterPro" id="IPR029026">
    <property type="entry name" value="tRNA_m1G_MTases_N"/>
</dbReference>
<accession>A0ABW3L0D2</accession>
<sequence length="245" mass="26646">MITSIQNTRVKEWNKLKKRKGRKQTGSFLVEGFHLVEEAYNGGWEVREVILREDVEAPDWLADTTVTEVSNQVFSAIADTETPQGIAAVIALRQEPEIDFGRVLMVDAVQDPGNLGTLIRTADAAGYDAVILGNGTVDPYNDKVIRATQGSIFHIPILQGSLTEWTERLKADGVQVVASALEGAQPYNSSSDPQKTALIVGNEGAGISPELLEIADERVYIPIRGKAESLNVAVAAGILMYHFID</sequence>
<keyword evidence="2 5" id="KW-0489">Methyltransferase</keyword>